<reference evidence="4 5" key="1">
    <citation type="submission" date="2017-01" db="EMBL/GenBank/DDBJ databases">
        <title>Genome analysis of Paenibacillus selenitrireducens ES3-24.</title>
        <authorList>
            <person name="Xu D."/>
            <person name="Yao R."/>
            <person name="Zheng S."/>
        </authorList>
    </citation>
    <scope>NUCLEOTIDE SEQUENCE [LARGE SCALE GENOMIC DNA]</scope>
    <source>
        <strain evidence="4 5">ES3-24</strain>
    </source>
</reference>
<dbReference type="InterPro" id="IPR009825">
    <property type="entry name" value="ECF_substrate-spec-like"/>
</dbReference>
<feature type="transmembrane region" description="Helical" evidence="3">
    <location>
        <begin position="44"/>
        <end position="65"/>
    </location>
</feature>
<name>A0A1T2X891_9BACL</name>
<sequence length="187" mass="20022">MNQKSIFNFSTLVVVAIGIGAALYGFLGFFGFTVGPQTWVKPAIAFLTIFGALFGPIVGLLIGLIGHVITDLISGGIVWWGWAFGSALIGLFSGFVFMNKDFNVKAGSYAKKHIYQILIYGLIGCIVGIGEATLFDIFIMGEPVDKMAVQFWGAVLANIATVTVLGLPIVLAILRVNKKSSNLTIEK</sequence>
<feature type="transmembrane region" description="Helical" evidence="3">
    <location>
        <begin position="6"/>
        <end position="32"/>
    </location>
</feature>
<evidence type="ECO:0000313" key="4">
    <source>
        <dbReference type="EMBL" id="OPA76070.1"/>
    </source>
</evidence>
<keyword evidence="1 3" id="KW-0812">Transmembrane</keyword>
<evidence type="ECO:0000256" key="1">
    <source>
        <dbReference type="ARBA" id="ARBA00022692"/>
    </source>
</evidence>
<keyword evidence="2 3" id="KW-1133">Transmembrane helix</keyword>
<dbReference type="Gene3D" id="1.10.1760.20">
    <property type="match status" value="1"/>
</dbReference>
<dbReference type="GO" id="GO:0016020">
    <property type="term" value="C:membrane"/>
    <property type="evidence" value="ECO:0007669"/>
    <property type="project" value="InterPro"/>
</dbReference>
<proteinExistence type="predicted"/>
<keyword evidence="3" id="KW-0472">Membrane</keyword>
<dbReference type="Proteomes" id="UP000190188">
    <property type="component" value="Unassembled WGS sequence"/>
</dbReference>
<evidence type="ECO:0000256" key="3">
    <source>
        <dbReference type="SAM" id="Phobius"/>
    </source>
</evidence>
<feature type="transmembrane region" description="Helical" evidence="3">
    <location>
        <begin position="77"/>
        <end position="97"/>
    </location>
</feature>
<dbReference type="STRING" id="1324314.BVG16_17795"/>
<feature type="transmembrane region" description="Helical" evidence="3">
    <location>
        <begin position="151"/>
        <end position="174"/>
    </location>
</feature>
<protein>
    <submittedName>
        <fullName evidence="4">ECF transporter S component</fullName>
    </submittedName>
</protein>
<organism evidence="4 5">
    <name type="scientific">Paenibacillus selenitireducens</name>
    <dbReference type="NCBI Taxonomy" id="1324314"/>
    <lineage>
        <taxon>Bacteria</taxon>
        <taxon>Bacillati</taxon>
        <taxon>Bacillota</taxon>
        <taxon>Bacilli</taxon>
        <taxon>Bacillales</taxon>
        <taxon>Paenibacillaceae</taxon>
        <taxon>Paenibacillus</taxon>
    </lineage>
</organism>
<dbReference type="Pfam" id="PF07155">
    <property type="entry name" value="ECF-ribofla_trS"/>
    <property type="match status" value="1"/>
</dbReference>
<dbReference type="AlphaFoldDB" id="A0A1T2X891"/>
<dbReference type="PANTHER" id="PTHR37815:SF3">
    <property type="entry name" value="UPF0397 PROTEIN SPR0429"/>
    <property type="match status" value="1"/>
</dbReference>
<gene>
    <name evidence="4" type="ORF">BVG16_17795</name>
</gene>
<dbReference type="EMBL" id="MSZX01000007">
    <property type="protein sequence ID" value="OPA76070.1"/>
    <property type="molecule type" value="Genomic_DNA"/>
</dbReference>
<keyword evidence="5" id="KW-1185">Reference proteome</keyword>
<dbReference type="NCBIfam" id="NF010182">
    <property type="entry name" value="PRK13661.1"/>
    <property type="match status" value="1"/>
</dbReference>
<accession>A0A1T2X891</accession>
<dbReference type="PANTHER" id="PTHR37815">
    <property type="entry name" value="UPF0397 PROTEIN BC_2624-RELATED"/>
    <property type="match status" value="1"/>
</dbReference>
<comment type="caution">
    <text evidence="4">The sequence shown here is derived from an EMBL/GenBank/DDBJ whole genome shotgun (WGS) entry which is preliminary data.</text>
</comment>
<evidence type="ECO:0000256" key="2">
    <source>
        <dbReference type="ARBA" id="ARBA00022989"/>
    </source>
</evidence>
<evidence type="ECO:0000313" key="5">
    <source>
        <dbReference type="Proteomes" id="UP000190188"/>
    </source>
</evidence>
<feature type="transmembrane region" description="Helical" evidence="3">
    <location>
        <begin position="117"/>
        <end position="139"/>
    </location>
</feature>